<accession>A0AAF0TDV2</accession>
<gene>
    <name evidence="2" type="ORF">MTR67_003085</name>
</gene>
<feature type="region of interest" description="Disordered" evidence="1">
    <location>
        <begin position="1"/>
        <end position="27"/>
    </location>
</feature>
<protein>
    <submittedName>
        <fullName evidence="2">Uncharacterized protein</fullName>
    </submittedName>
</protein>
<organism evidence="2 3">
    <name type="scientific">Solanum verrucosum</name>
    <dbReference type="NCBI Taxonomy" id="315347"/>
    <lineage>
        <taxon>Eukaryota</taxon>
        <taxon>Viridiplantae</taxon>
        <taxon>Streptophyta</taxon>
        <taxon>Embryophyta</taxon>
        <taxon>Tracheophyta</taxon>
        <taxon>Spermatophyta</taxon>
        <taxon>Magnoliopsida</taxon>
        <taxon>eudicotyledons</taxon>
        <taxon>Gunneridae</taxon>
        <taxon>Pentapetalae</taxon>
        <taxon>asterids</taxon>
        <taxon>lamiids</taxon>
        <taxon>Solanales</taxon>
        <taxon>Solanaceae</taxon>
        <taxon>Solanoideae</taxon>
        <taxon>Solaneae</taxon>
        <taxon>Solanum</taxon>
    </lineage>
</organism>
<evidence type="ECO:0000256" key="1">
    <source>
        <dbReference type="SAM" id="MobiDB-lite"/>
    </source>
</evidence>
<reference evidence="2" key="1">
    <citation type="submission" date="2023-08" db="EMBL/GenBank/DDBJ databases">
        <title>A de novo genome assembly of Solanum verrucosum Schlechtendal, a Mexican diploid species geographically isolated from the other diploid A-genome species in potato relatives.</title>
        <authorList>
            <person name="Hosaka K."/>
        </authorList>
    </citation>
    <scope>NUCLEOTIDE SEQUENCE</scope>
    <source>
        <tissue evidence="2">Young leaves</tissue>
    </source>
</reference>
<proteinExistence type="predicted"/>
<name>A0AAF0TDV2_SOLVR</name>
<sequence length="54" mass="6286">MIQNAKKLKAKVERRCTKPKGRSPSTSMIPTNCAEWSFTVQIFENYKYPFNFVA</sequence>
<dbReference type="AlphaFoldDB" id="A0AAF0TDV2"/>
<evidence type="ECO:0000313" key="2">
    <source>
        <dbReference type="EMBL" id="WMV09700.1"/>
    </source>
</evidence>
<keyword evidence="3" id="KW-1185">Reference proteome</keyword>
<dbReference type="EMBL" id="CP133612">
    <property type="protein sequence ID" value="WMV09700.1"/>
    <property type="molecule type" value="Genomic_DNA"/>
</dbReference>
<dbReference type="Proteomes" id="UP001234989">
    <property type="component" value="Chromosome 1"/>
</dbReference>
<evidence type="ECO:0000313" key="3">
    <source>
        <dbReference type="Proteomes" id="UP001234989"/>
    </source>
</evidence>